<comment type="caution">
    <text evidence="1">The sequence shown here is derived from an EMBL/GenBank/DDBJ whole genome shotgun (WGS) entry which is preliminary data.</text>
</comment>
<organism evidence="1 2">
    <name type="scientific">Rotaria magnacalcarata</name>
    <dbReference type="NCBI Taxonomy" id="392030"/>
    <lineage>
        <taxon>Eukaryota</taxon>
        <taxon>Metazoa</taxon>
        <taxon>Spiralia</taxon>
        <taxon>Gnathifera</taxon>
        <taxon>Rotifera</taxon>
        <taxon>Eurotatoria</taxon>
        <taxon>Bdelloidea</taxon>
        <taxon>Philodinida</taxon>
        <taxon>Philodinidae</taxon>
        <taxon>Rotaria</taxon>
    </lineage>
</organism>
<dbReference type="EMBL" id="CAJNOV010004829">
    <property type="protein sequence ID" value="CAF1187789.1"/>
    <property type="molecule type" value="Genomic_DNA"/>
</dbReference>
<name>A0A814VAA9_9BILA</name>
<dbReference type="AlphaFoldDB" id="A0A814VAA9"/>
<feature type="non-terminal residue" evidence="1">
    <location>
        <position position="58"/>
    </location>
</feature>
<proteinExistence type="predicted"/>
<dbReference type="Proteomes" id="UP000663855">
    <property type="component" value="Unassembled WGS sequence"/>
</dbReference>
<gene>
    <name evidence="1" type="ORF">CJN711_LOCUS11346</name>
</gene>
<reference evidence="1" key="1">
    <citation type="submission" date="2021-02" db="EMBL/GenBank/DDBJ databases">
        <authorList>
            <person name="Nowell W R."/>
        </authorList>
    </citation>
    <scope>NUCLEOTIDE SEQUENCE</scope>
</reference>
<sequence length="58" mass="6321">MANKLHYTSRRHRGTIICSISYKISSSSSFGFTLFDVGDEVTLPTSSIITTDSPSGLH</sequence>
<evidence type="ECO:0000313" key="1">
    <source>
        <dbReference type="EMBL" id="CAF1187789.1"/>
    </source>
</evidence>
<evidence type="ECO:0000313" key="2">
    <source>
        <dbReference type="Proteomes" id="UP000663855"/>
    </source>
</evidence>
<accession>A0A814VAA9</accession>
<protein>
    <submittedName>
        <fullName evidence="1">Uncharacterized protein</fullName>
    </submittedName>
</protein>